<feature type="domain" description="Response regulatory" evidence="6">
    <location>
        <begin position="282"/>
        <end position="398"/>
    </location>
</feature>
<protein>
    <recommendedName>
        <fullName evidence="2">histidine kinase</fullName>
        <ecNumber evidence="2">2.7.13.3</ecNumber>
    </recommendedName>
</protein>
<comment type="catalytic activity">
    <reaction evidence="1">
        <text>ATP + protein L-histidine = ADP + protein N-phospho-L-histidine.</text>
        <dbReference type="EC" id="2.7.13.3"/>
    </reaction>
</comment>
<dbReference type="PROSITE" id="PS50109">
    <property type="entry name" value="HIS_KIN"/>
    <property type="match status" value="1"/>
</dbReference>
<evidence type="ECO:0000256" key="2">
    <source>
        <dbReference type="ARBA" id="ARBA00012438"/>
    </source>
</evidence>
<dbReference type="InterPro" id="IPR036097">
    <property type="entry name" value="HisK_dim/P_sf"/>
</dbReference>
<evidence type="ECO:0000313" key="7">
    <source>
        <dbReference type="EMBL" id="KIX13628.1"/>
    </source>
</evidence>
<dbReference type="InterPro" id="IPR001789">
    <property type="entry name" value="Sig_transdc_resp-reg_receiver"/>
</dbReference>
<sequence>MFERKRAEKENEKLQTQLRQAEKMEAVGTLAGGIAHDFNNLLQAIISSTQFILLDVDKGSSMYPKLRDILSVSERARELIQQLLFFSRKLETQTKKVNLNRMIEQTMVLLERTIPKMIEIRAHLDRELWPVNADPVQIEQILLNLGSNAADSMSDGGKFIIETKNIIVDEEFINSHFEANSGAHVLLTVSDTGHGMDQETIDHVFEPFFTTKEVGKGTGLGLASAYGIVKNHGGFMTCYSEVGQGTVFKIYLPASEQVTSEAEPSEKIKDMGGGETTGGTETLLLVDDEEAIRGMVSGLLERFGYTVLTASSAEQAVETYVNRSHEIDLVIMDIGMPGMGGHLGVKEIIQFDPKAKVIIASGYSINSQAQKTMEAGALGYVGKPYRLADLLDKIRTVFDR</sequence>
<dbReference type="SUPFAM" id="SSF47384">
    <property type="entry name" value="Homodimeric domain of signal transducing histidine kinase"/>
    <property type="match status" value="1"/>
</dbReference>
<dbReference type="InterPro" id="IPR011006">
    <property type="entry name" value="CheY-like_superfamily"/>
</dbReference>
<dbReference type="PANTHER" id="PTHR43065">
    <property type="entry name" value="SENSOR HISTIDINE KINASE"/>
    <property type="match status" value="1"/>
</dbReference>
<accession>A0A0D2HSW3</accession>
<dbReference type="Gene3D" id="3.30.565.10">
    <property type="entry name" value="Histidine kinase-like ATPase, C-terminal domain"/>
    <property type="match status" value="1"/>
</dbReference>
<dbReference type="Gene3D" id="1.10.287.130">
    <property type="match status" value="1"/>
</dbReference>
<proteinExistence type="predicted"/>
<evidence type="ECO:0000256" key="4">
    <source>
        <dbReference type="PROSITE-ProRule" id="PRU00169"/>
    </source>
</evidence>
<dbReference type="EMBL" id="AZAC01000014">
    <property type="protein sequence ID" value="KIX13628.1"/>
    <property type="molecule type" value="Genomic_DNA"/>
</dbReference>
<dbReference type="InterPro" id="IPR003661">
    <property type="entry name" value="HisK_dim/P_dom"/>
</dbReference>
<dbReference type="InterPro" id="IPR036890">
    <property type="entry name" value="HATPase_C_sf"/>
</dbReference>
<dbReference type="InterPro" id="IPR004358">
    <property type="entry name" value="Sig_transdc_His_kin-like_C"/>
</dbReference>
<dbReference type="Gene3D" id="3.40.50.2300">
    <property type="match status" value="1"/>
</dbReference>
<dbReference type="EC" id="2.7.13.3" evidence="2"/>
<dbReference type="InterPro" id="IPR005467">
    <property type="entry name" value="His_kinase_dom"/>
</dbReference>
<dbReference type="AlphaFoldDB" id="A0A0D2HSW3"/>
<gene>
    <name evidence="7" type="ORF">X474_11495</name>
</gene>
<evidence type="ECO:0000256" key="1">
    <source>
        <dbReference type="ARBA" id="ARBA00000085"/>
    </source>
</evidence>
<dbReference type="InParanoid" id="A0A0D2HSW3"/>
<dbReference type="CDD" id="cd00082">
    <property type="entry name" value="HisKA"/>
    <property type="match status" value="1"/>
</dbReference>
<dbReference type="CDD" id="cd00156">
    <property type="entry name" value="REC"/>
    <property type="match status" value="1"/>
</dbReference>
<evidence type="ECO:0000259" key="5">
    <source>
        <dbReference type="PROSITE" id="PS50109"/>
    </source>
</evidence>
<dbReference type="PATRIC" id="fig|1429043.3.peg.2444"/>
<dbReference type="PANTHER" id="PTHR43065:SF42">
    <property type="entry name" value="TWO-COMPONENT SENSOR PPRA"/>
    <property type="match status" value="1"/>
</dbReference>
<dbReference type="SUPFAM" id="SSF55874">
    <property type="entry name" value="ATPase domain of HSP90 chaperone/DNA topoisomerase II/histidine kinase"/>
    <property type="match status" value="1"/>
</dbReference>
<keyword evidence="3 4" id="KW-0597">Phosphoprotein</keyword>
<dbReference type="STRING" id="1429043.X474_11495"/>
<dbReference type="PROSITE" id="PS50110">
    <property type="entry name" value="RESPONSE_REGULATORY"/>
    <property type="match status" value="1"/>
</dbReference>
<dbReference type="GO" id="GO:0000155">
    <property type="term" value="F:phosphorelay sensor kinase activity"/>
    <property type="evidence" value="ECO:0007669"/>
    <property type="project" value="InterPro"/>
</dbReference>
<reference evidence="7 8" key="1">
    <citation type="submission" date="2013-11" db="EMBL/GenBank/DDBJ databases">
        <title>Metagenomic analysis of a methanogenic consortium involved in long chain n-alkane degradation.</title>
        <authorList>
            <person name="Davidova I.A."/>
            <person name="Callaghan A.V."/>
            <person name="Wawrik B."/>
            <person name="Pruitt S."/>
            <person name="Marks C."/>
            <person name="Duncan K.E."/>
            <person name="Suflita J.M."/>
        </authorList>
    </citation>
    <scope>NUCLEOTIDE SEQUENCE [LARGE SCALE GENOMIC DNA]</scope>
    <source>
        <strain evidence="7 8">SPR</strain>
    </source>
</reference>
<evidence type="ECO:0000259" key="6">
    <source>
        <dbReference type="PROSITE" id="PS50110"/>
    </source>
</evidence>
<organism evidence="7 8">
    <name type="scientific">Dethiosulfatarculus sandiegensis</name>
    <dbReference type="NCBI Taxonomy" id="1429043"/>
    <lineage>
        <taxon>Bacteria</taxon>
        <taxon>Pseudomonadati</taxon>
        <taxon>Thermodesulfobacteriota</taxon>
        <taxon>Desulfarculia</taxon>
        <taxon>Desulfarculales</taxon>
        <taxon>Desulfarculaceae</taxon>
        <taxon>Dethiosulfatarculus</taxon>
    </lineage>
</organism>
<dbReference type="Pfam" id="PF02518">
    <property type="entry name" value="HATPase_c"/>
    <property type="match status" value="1"/>
</dbReference>
<dbReference type="InterPro" id="IPR003594">
    <property type="entry name" value="HATPase_dom"/>
</dbReference>
<evidence type="ECO:0000256" key="3">
    <source>
        <dbReference type="ARBA" id="ARBA00022553"/>
    </source>
</evidence>
<feature type="modified residue" description="4-aspartylphosphate" evidence="4">
    <location>
        <position position="333"/>
    </location>
</feature>
<dbReference type="PRINTS" id="PR00344">
    <property type="entry name" value="BCTRLSENSOR"/>
</dbReference>
<dbReference type="Proteomes" id="UP000032233">
    <property type="component" value="Unassembled WGS sequence"/>
</dbReference>
<name>A0A0D2HSW3_9BACT</name>
<evidence type="ECO:0000313" key="8">
    <source>
        <dbReference type="Proteomes" id="UP000032233"/>
    </source>
</evidence>
<dbReference type="SMART" id="SM00388">
    <property type="entry name" value="HisKA"/>
    <property type="match status" value="1"/>
</dbReference>
<dbReference type="SMART" id="SM00448">
    <property type="entry name" value="REC"/>
    <property type="match status" value="1"/>
</dbReference>
<keyword evidence="8" id="KW-1185">Reference proteome</keyword>
<dbReference type="SMART" id="SM00387">
    <property type="entry name" value="HATPase_c"/>
    <property type="match status" value="1"/>
</dbReference>
<dbReference type="SUPFAM" id="SSF52172">
    <property type="entry name" value="CheY-like"/>
    <property type="match status" value="1"/>
</dbReference>
<comment type="caution">
    <text evidence="7">The sequence shown here is derived from an EMBL/GenBank/DDBJ whole genome shotgun (WGS) entry which is preliminary data.</text>
</comment>
<dbReference type="Pfam" id="PF00072">
    <property type="entry name" value="Response_reg"/>
    <property type="match status" value="1"/>
</dbReference>
<feature type="domain" description="Histidine kinase" evidence="5">
    <location>
        <begin position="33"/>
        <end position="256"/>
    </location>
</feature>